<dbReference type="KEGG" id="meti:DK427_06920"/>
<accession>A0A2U8VPF9</accession>
<dbReference type="RefSeq" id="WP_109950613.1">
    <property type="nucleotide sequence ID" value="NZ_CP029551.1"/>
</dbReference>
<evidence type="ECO:0000313" key="2">
    <source>
        <dbReference type="Proteomes" id="UP000246058"/>
    </source>
</evidence>
<protein>
    <submittedName>
        <fullName evidence="1">Uncharacterized protein</fullName>
    </submittedName>
</protein>
<dbReference type="AlphaFoldDB" id="A0A2U8VPF9"/>
<evidence type="ECO:0000313" key="1">
    <source>
        <dbReference type="EMBL" id="AWN35493.1"/>
    </source>
</evidence>
<dbReference type="InterPro" id="IPR048061">
    <property type="entry name" value="GmtX-like"/>
</dbReference>
<proteinExistence type="predicted"/>
<dbReference type="EMBL" id="CP029551">
    <property type="protein sequence ID" value="AWN35493.1"/>
    <property type="molecule type" value="Genomic_DNA"/>
</dbReference>
<keyword evidence="2" id="KW-1185">Reference proteome</keyword>
<name>A0A2U8VPF9_9HYPH</name>
<dbReference type="Proteomes" id="UP000246058">
    <property type="component" value="Chromosome"/>
</dbReference>
<reference evidence="1 2" key="1">
    <citation type="submission" date="2018-05" db="EMBL/GenBank/DDBJ databases">
        <title>Complete Genome Sequence of Methylobacterium sp. 17Sr1-43.</title>
        <authorList>
            <person name="Srinivasan S."/>
        </authorList>
    </citation>
    <scope>NUCLEOTIDE SEQUENCE [LARGE SCALE GENOMIC DNA]</scope>
    <source>
        <strain evidence="1 2">17Sr1-43</strain>
    </source>
</reference>
<dbReference type="NCBIfam" id="NF040692">
    <property type="entry name" value="recomb_assoc"/>
    <property type="match status" value="1"/>
</dbReference>
<gene>
    <name evidence="1" type="ORF">DK427_06920</name>
</gene>
<sequence length="250" mass="27300">MDNEFQLPQPSADLMLTEQVPDAFEPEGALAGHPRTLERFREILSRTSSPTKVRQLRNLAWVLIGQARARSADYRVATVGNRTAACGGPTTQTIRNANGADYRALIELFAGEVEKPKAALEPASDREDALLAAIDNPSARNQVRLLLHDCASLRNQVNLLKNQIAREAPPIPTALSMPAQALTPNEAGAIKLSRSRREALEHFISDSNMTTKKWRANEHGALVDALDIEIARPGFVDALRQVLTQLASGV</sequence>
<organism evidence="1 2">
    <name type="scientific">Methylobacterium radiodurans</name>
    <dbReference type="NCBI Taxonomy" id="2202828"/>
    <lineage>
        <taxon>Bacteria</taxon>
        <taxon>Pseudomonadati</taxon>
        <taxon>Pseudomonadota</taxon>
        <taxon>Alphaproteobacteria</taxon>
        <taxon>Hyphomicrobiales</taxon>
        <taxon>Methylobacteriaceae</taxon>
        <taxon>Methylobacterium</taxon>
    </lineage>
</organism>
<dbReference type="OrthoDB" id="3034762at2"/>